<name>A0A0M0JDV0_9EUKA</name>
<evidence type="ECO:0000313" key="1">
    <source>
        <dbReference type="EMBL" id="KOO24650.1"/>
    </source>
</evidence>
<keyword evidence="2" id="KW-1185">Reference proteome</keyword>
<proteinExistence type="predicted"/>
<evidence type="ECO:0000313" key="2">
    <source>
        <dbReference type="Proteomes" id="UP000037460"/>
    </source>
</evidence>
<dbReference type="AlphaFoldDB" id="A0A0M0JDV0"/>
<comment type="caution">
    <text evidence="1">The sequence shown here is derived from an EMBL/GenBank/DDBJ whole genome shotgun (WGS) entry which is preliminary data.</text>
</comment>
<organism evidence="1 2">
    <name type="scientific">Chrysochromulina tobinii</name>
    <dbReference type="NCBI Taxonomy" id="1460289"/>
    <lineage>
        <taxon>Eukaryota</taxon>
        <taxon>Haptista</taxon>
        <taxon>Haptophyta</taxon>
        <taxon>Prymnesiophyceae</taxon>
        <taxon>Prymnesiales</taxon>
        <taxon>Chrysochromulinaceae</taxon>
        <taxon>Chrysochromulina</taxon>
    </lineage>
</organism>
<dbReference type="Proteomes" id="UP000037460">
    <property type="component" value="Unassembled WGS sequence"/>
</dbReference>
<reference evidence="2" key="1">
    <citation type="journal article" date="2015" name="PLoS Genet.">
        <title>Genome Sequence and Transcriptome Analyses of Chrysochromulina tobin: Metabolic Tools for Enhanced Algal Fitness in the Prominent Order Prymnesiales (Haptophyceae).</title>
        <authorList>
            <person name="Hovde B.T."/>
            <person name="Deodato C.R."/>
            <person name="Hunsperger H.M."/>
            <person name="Ryken S.A."/>
            <person name="Yost W."/>
            <person name="Jha R.K."/>
            <person name="Patterson J."/>
            <person name="Monnat R.J. Jr."/>
            <person name="Barlow S.B."/>
            <person name="Starkenburg S.R."/>
            <person name="Cattolico R.A."/>
        </authorList>
    </citation>
    <scope>NUCLEOTIDE SEQUENCE</scope>
    <source>
        <strain evidence="2">CCMP291</strain>
    </source>
</reference>
<sequence length="581" mass="63754">MLKTLLEERWAGSVGRAGDAAGIVRYECDACTYNEFGVIYDILLGRPVGLSTFRARLDLIRYFFAGLPARLCLDANYAFGQEGSPLCRGPTTLPDLIVCESEARLASLVSYASEHRLPFVPFRVVVCSGWSWGSIYNEDGYPERTYTDMQTCGSRHDDVELQPVEKSKPPALVDLSGCKIRPRDWQELAVKKGCITRVHPELMKKKAVERLIDAEKTKNADDPSKDGELVWLSLGSYDNILAVRRTGLRGARERAAAAEGTGSLASWSPHLADGGGFEDPHASNEMELLSVPTPPLRKLRDECNHWSSATLPADGAAGSDYKYTMQAGLRVVLERPHHYSWYGTPEKWETDAAFEASARRWLEALGIDTANIRIESDSRRVARKRVAGSKVVVNNLSPVQLRAIFTRCGLSTETRDDVESARYRVPVEGGEMAGADLVMPVGMEALDLLVAPAVDGHGGGVAAAIDQLIAGTGRVRPLPLAVLPGGAAVTPSETDTSGASTLFHWDSEGKACFSRDEALRASAFVADSRFDKRLRAVAGAMSSTRLLQEDYRWCNDEYEYMEARLYEARGLMLLQHSDVES</sequence>
<gene>
    <name evidence="1" type="ORF">Ctob_003749</name>
</gene>
<accession>A0A0M0JDV0</accession>
<protein>
    <submittedName>
        <fullName evidence="1">Uncharacterized protein</fullName>
    </submittedName>
</protein>
<dbReference type="EMBL" id="JWZX01003071">
    <property type="protein sequence ID" value="KOO24650.1"/>
    <property type="molecule type" value="Genomic_DNA"/>
</dbReference>